<evidence type="ECO:0000313" key="1">
    <source>
        <dbReference type="EMBL" id="MFM9653779.1"/>
    </source>
</evidence>
<dbReference type="EMBL" id="JBJVNE010000360">
    <property type="protein sequence ID" value="MFM9653779.1"/>
    <property type="molecule type" value="Genomic_DNA"/>
</dbReference>
<name>A0ABW9J345_STRGJ</name>
<protein>
    <submittedName>
        <fullName evidence="1">Uncharacterized protein</fullName>
    </submittedName>
</protein>
<organism evidence="1 2">
    <name type="scientific">Streptomyces galilaeus</name>
    <dbReference type="NCBI Taxonomy" id="33899"/>
    <lineage>
        <taxon>Bacteria</taxon>
        <taxon>Bacillati</taxon>
        <taxon>Actinomycetota</taxon>
        <taxon>Actinomycetes</taxon>
        <taxon>Kitasatosporales</taxon>
        <taxon>Streptomycetaceae</taxon>
        <taxon>Streptomyces</taxon>
    </lineage>
</organism>
<dbReference type="Proteomes" id="UP001631993">
    <property type="component" value="Unassembled WGS sequence"/>
</dbReference>
<sequence length="84" mass="9700">MKRFKFLLLSIIILPILYLGAGLILHNYTYPTHTPEFRTYFRDNSRFSSKWEKISFTILSFNPEKGTIHVNMEIAPGGAQLASH</sequence>
<keyword evidence="2" id="KW-1185">Reference proteome</keyword>
<proteinExistence type="predicted"/>
<feature type="non-terminal residue" evidence="1">
    <location>
        <position position="84"/>
    </location>
</feature>
<gene>
    <name evidence="1" type="ORF">ACKI1S_48180</name>
</gene>
<comment type="caution">
    <text evidence="1">The sequence shown here is derived from an EMBL/GenBank/DDBJ whole genome shotgun (WGS) entry which is preliminary data.</text>
</comment>
<evidence type="ECO:0000313" key="2">
    <source>
        <dbReference type="Proteomes" id="UP001631993"/>
    </source>
</evidence>
<reference evidence="1 2" key="1">
    <citation type="submission" date="2024-12" db="EMBL/GenBank/DDBJ databases">
        <title>Forecasting of Potato common scab and diversities of Pathogenic streptomyces spp. in china.</title>
        <authorList>
            <person name="Handique U."/>
            <person name="Wu J."/>
        </authorList>
    </citation>
    <scope>NUCLEOTIDE SEQUENCE [LARGE SCALE GENOMIC DNA]</scope>
    <source>
        <strain evidence="1 2">ZRIMU1585</strain>
    </source>
</reference>
<dbReference type="RefSeq" id="WP_409098010.1">
    <property type="nucleotide sequence ID" value="NZ_JBJVNE010000360.1"/>
</dbReference>
<accession>A0ABW9J345</accession>